<dbReference type="Gene3D" id="3.10.260.10">
    <property type="entry name" value="Transcription regulator HTH, APSES-type DNA-binding domain"/>
    <property type="match status" value="1"/>
</dbReference>
<feature type="compositionally biased region" description="Polar residues" evidence="7">
    <location>
        <begin position="575"/>
        <end position="604"/>
    </location>
</feature>
<dbReference type="GO" id="GO:0003700">
    <property type="term" value="F:DNA-binding transcription factor activity"/>
    <property type="evidence" value="ECO:0007669"/>
    <property type="project" value="TreeGrafter"/>
</dbReference>
<keyword evidence="2" id="KW-0749">Sporulation</keyword>
<dbReference type="Pfam" id="PF04383">
    <property type="entry name" value="KilA-N"/>
    <property type="match status" value="1"/>
</dbReference>
<keyword evidence="6" id="KW-0183">Conidiation</keyword>
<feature type="compositionally biased region" description="Polar residues" evidence="7">
    <location>
        <begin position="45"/>
        <end position="84"/>
    </location>
</feature>
<evidence type="ECO:0000256" key="4">
    <source>
        <dbReference type="ARBA" id="ARBA00023125"/>
    </source>
</evidence>
<feature type="compositionally biased region" description="Polar residues" evidence="7">
    <location>
        <begin position="501"/>
        <end position="529"/>
    </location>
</feature>
<dbReference type="SUPFAM" id="SSF54616">
    <property type="entry name" value="DNA-binding domain of Mlu1-box binding protein MBP1"/>
    <property type="match status" value="1"/>
</dbReference>
<feature type="compositionally biased region" description="Basic and acidic residues" evidence="7">
    <location>
        <begin position="530"/>
        <end position="540"/>
    </location>
</feature>
<dbReference type="GO" id="GO:0048315">
    <property type="term" value="P:conidium formation"/>
    <property type="evidence" value="ECO:0007669"/>
    <property type="project" value="UniProtKB-KW"/>
</dbReference>
<dbReference type="GO" id="GO:0045944">
    <property type="term" value="P:positive regulation of transcription by RNA polymerase II"/>
    <property type="evidence" value="ECO:0007669"/>
    <property type="project" value="TreeGrafter"/>
</dbReference>
<feature type="compositionally biased region" description="Polar residues" evidence="7">
    <location>
        <begin position="614"/>
        <end position="641"/>
    </location>
</feature>
<feature type="compositionally biased region" description="Low complexity" evidence="7">
    <location>
        <begin position="8"/>
        <end position="23"/>
    </location>
</feature>
<feature type="compositionally biased region" description="Polar residues" evidence="7">
    <location>
        <begin position="673"/>
        <end position="705"/>
    </location>
</feature>
<dbReference type="AlphaFoldDB" id="U4L858"/>
<dbReference type="Proteomes" id="UP000018144">
    <property type="component" value="Unassembled WGS sequence"/>
</dbReference>
<dbReference type="InterPro" id="IPR018004">
    <property type="entry name" value="KilA/APSES_HTH"/>
</dbReference>
<keyword evidence="5" id="KW-0804">Transcription</keyword>
<feature type="compositionally biased region" description="Polar residues" evidence="7">
    <location>
        <begin position="404"/>
        <end position="417"/>
    </location>
</feature>
<feature type="region of interest" description="Disordered" evidence="7">
    <location>
        <begin position="1"/>
        <end position="212"/>
    </location>
</feature>
<evidence type="ECO:0000313" key="10">
    <source>
        <dbReference type="Proteomes" id="UP000018144"/>
    </source>
</evidence>
<feature type="compositionally biased region" description="Polar residues" evidence="7">
    <location>
        <begin position="361"/>
        <end position="374"/>
    </location>
</feature>
<dbReference type="PANTHER" id="PTHR47792">
    <property type="entry name" value="PROTEIN SOK2-RELATED"/>
    <property type="match status" value="1"/>
</dbReference>
<dbReference type="PROSITE" id="PS51299">
    <property type="entry name" value="HTH_APSES"/>
    <property type="match status" value="1"/>
</dbReference>
<dbReference type="OrthoDB" id="5407653at2759"/>
<evidence type="ECO:0000259" key="8">
    <source>
        <dbReference type="PROSITE" id="PS51299"/>
    </source>
</evidence>
<evidence type="ECO:0000313" key="9">
    <source>
        <dbReference type="EMBL" id="CCX09449.1"/>
    </source>
</evidence>
<protein>
    <submittedName>
        <fullName evidence="9">Similar to Cell pattern formation-associated protein stuA acc. no. P36011</fullName>
    </submittedName>
</protein>
<organism evidence="9 10">
    <name type="scientific">Pyronema omphalodes (strain CBS 100304)</name>
    <name type="common">Pyronema confluens</name>
    <dbReference type="NCBI Taxonomy" id="1076935"/>
    <lineage>
        <taxon>Eukaryota</taxon>
        <taxon>Fungi</taxon>
        <taxon>Dikarya</taxon>
        <taxon>Ascomycota</taxon>
        <taxon>Pezizomycotina</taxon>
        <taxon>Pezizomycetes</taxon>
        <taxon>Pezizales</taxon>
        <taxon>Pyronemataceae</taxon>
        <taxon>Pyronema</taxon>
    </lineage>
</organism>
<dbReference type="EMBL" id="HF935465">
    <property type="protein sequence ID" value="CCX09449.1"/>
    <property type="molecule type" value="Genomic_DNA"/>
</dbReference>
<evidence type="ECO:0000256" key="3">
    <source>
        <dbReference type="ARBA" id="ARBA00023015"/>
    </source>
</evidence>
<feature type="region of interest" description="Disordered" evidence="7">
    <location>
        <begin position="346"/>
        <end position="419"/>
    </location>
</feature>
<dbReference type="GO" id="GO:0043565">
    <property type="term" value="F:sequence-specific DNA binding"/>
    <property type="evidence" value="ECO:0007669"/>
    <property type="project" value="TreeGrafter"/>
</dbReference>
<feature type="region of interest" description="Disordered" evidence="7">
    <location>
        <begin position="443"/>
        <end position="787"/>
    </location>
</feature>
<evidence type="ECO:0000256" key="6">
    <source>
        <dbReference type="ARBA" id="ARBA00023321"/>
    </source>
</evidence>
<reference evidence="9 10" key="1">
    <citation type="journal article" date="2013" name="PLoS Genet.">
        <title>The genome and development-dependent transcriptomes of Pyronema confluens: a window into fungal evolution.</title>
        <authorList>
            <person name="Traeger S."/>
            <person name="Altegoer F."/>
            <person name="Freitag M."/>
            <person name="Gabaldon T."/>
            <person name="Kempken F."/>
            <person name="Kumar A."/>
            <person name="Marcet-Houben M."/>
            <person name="Poggeler S."/>
            <person name="Stajich J.E."/>
            <person name="Nowrousian M."/>
        </authorList>
    </citation>
    <scope>NUCLEOTIDE SEQUENCE [LARGE SCALE GENOMIC DNA]</scope>
    <source>
        <strain evidence="10">CBS 100304</strain>
        <tissue evidence="9">Vegetative mycelium</tissue>
    </source>
</reference>
<feature type="compositionally biased region" description="Polar residues" evidence="7">
    <location>
        <begin position="555"/>
        <end position="568"/>
    </location>
</feature>
<keyword evidence="3" id="KW-0805">Transcription regulation</keyword>
<name>U4L858_PYROM</name>
<evidence type="ECO:0000256" key="7">
    <source>
        <dbReference type="SAM" id="MobiDB-lite"/>
    </source>
</evidence>
<feature type="domain" description="HTH APSES-type" evidence="8">
    <location>
        <begin position="219"/>
        <end position="325"/>
    </location>
</feature>
<comment type="similarity">
    <text evidence="1">Belongs to the EFG1/PHD1/stuA family.</text>
</comment>
<accession>U4L858</accession>
<evidence type="ECO:0000256" key="1">
    <source>
        <dbReference type="ARBA" id="ARBA00007247"/>
    </source>
</evidence>
<dbReference type="InterPro" id="IPR003163">
    <property type="entry name" value="Tscrpt_reg_HTH_APSES-type"/>
</dbReference>
<proteinExistence type="inferred from homology"/>
<dbReference type="PANTHER" id="PTHR47792:SF1">
    <property type="entry name" value="PROTEIN SOK2-RELATED"/>
    <property type="match status" value="1"/>
</dbReference>
<dbReference type="FunFam" id="3.10.260.10:FF:000003">
    <property type="entry name" value="Ascospore maturation 1 protein"/>
    <property type="match status" value="1"/>
</dbReference>
<dbReference type="OMA" id="SHYSAHP"/>
<dbReference type="InterPro" id="IPR029790">
    <property type="entry name" value="EFG1/Phd1/StuA"/>
</dbReference>
<dbReference type="GO" id="GO:0005634">
    <property type="term" value="C:nucleus"/>
    <property type="evidence" value="ECO:0007669"/>
    <property type="project" value="TreeGrafter"/>
</dbReference>
<feature type="compositionally biased region" description="Polar residues" evidence="7">
    <location>
        <begin position="100"/>
        <end position="112"/>
    </location>
</feature>
<evidence type="ECO:0000256" key="2">
    <source>
        <dbReference type="ARBA" id="ARBA00022969"/>
    </source>
</evidence>
<sequence length="787" mass="83726">MPSDKLPSSISFSQSQQAQHSSSPRGLASSILNGSSSYPKKDTLPTPTTSQNGSAPQYSTSNQFAYGTENNTNSYMNSQPSTSYGALDYSQHHQHHQHHMSQGQPPAPQTATSGGGMGGYSQPPLLQPSYQSNHGFPSYPFPSPGGVTSPAGPPGSMVHPSQSMLPLPPSTTLNTAHPPLNSVSQGSPATPQSGTGGQYPSTHTFDATGQIAPPGMKPRVAATLWEDEGSLCFQVEARGVCVARREDNHMINGTKLLNVAGMTRGRRDGILKSEKVRHVVKIGPMHLKGVWIPFERALDFANKEKITELLYPLFVHNIGAFLYHPTNHQRTNAVMAAAERRRADSNVISHSQALGQGALQRRSTSDIIPSSQPPSMHHQGIHNPMHQSLAQHPGLSQPRPDIQRSMSFPTPPSSASSVMGVGSDSGFWNNGQSGLAIDTVMNSRSMPTTPATTPPGGIQQLQQGYPPPSSALYPPTQGGMAQQNMGQQGMRGGFSQPLPQPSQYMGPNRDSNMGPPTTRGPATTLSRPSSRQEDHIKQDTEEQNGISGEEEYTTHDNGYASSHRSSVSYYPPLASESQMSPEMNGSPGQPSTPARTSYSTQSVNIPRAVDGGSTPRTTTTPQQWVSGNSGYSTPPRSNSANGGAIRAPPPQRNVYAMANGDAAADHADQATAGQQESNYSVVAMPSQTPPQSFVNGTGGATPSSNKRVRELDDEEDQGSRPSSRGQDDRAGDDASGQMKRRKTLREGSAPSPAMGTGNFDARNADGRLNRTRSAVNPRPVTTARRAA</sequence>
<keyword evidence="10" id="KW-1185">Reference proteome</keyword>
<dbReference type="STRING" id="1076935.U4L858"/>
<dbReference type="InterPro" id="IPR036887">
    <property type="entry name" value="HTH_APSES_sf"/>
</dbReference>
<dbReference type="SMART" id="SM01252">
    <property type="entry name" value="KilA-N"/>
    <property type="match status" value="1"/>
</dbReference>
<gene>
    <name evidence="9" type="ORF">PCON_09042</name>
</gene>
<dbReference type="GO" id="GO:0030435">
    <property type="term" value="P:sporulation resulting in formation of a cellular spore"/>
    <property type="evidence" value="ECO:0007669"/>
    <property type="project" value="UniProtKB-KW"/>
</dbReference>
<evidence type="ECO:0000256" key="5">
    <source>
        <dbReference type="ARBA" id="ARBA00023163"/>
    </source>
</evidence>
<keyword evidence="4" id="KW-0238">DNA-binding</keyword>
<feature type="compositionally biased region" description="Polar residues" evidence="7">
    <location>
        <begin position="159"/>
        <end position="207"/>
    </location>
</feature>
<feature type="compositionally biased region" description="Low complexity" evidence="7">
    <location>
        <begin position="477"/>
        <end position="488"/>
    </location>
</feature>
<dbReference type="eggNOG" id="ENOG502QW2C">
    <property type="taxonomic scope" value="Eukaryota"/>
</dbReference>